<dbReference type="Proteomes" id="UP000683000">
    <property type="component" value="Unassembled WGS sequence"/>
</dbReference>
<evidence type="ECO:0000313" key="2">
    <source>
        <dbReference type="Proteomes" id="UP000683000"/>
    </source>
</evidence>
<dbReference type="OrthoDB" id="3270899at2759"/>
<keyword evidence="2" id="KW-1185">Reference proteome</keyword>
<name>A0A8I2Z2F4_9AGAM</name>
<proteinExistence type="predicted"/>
<gene>
    <name evidence="1" type="ORF">JVT61DRAFT_40</name>
</gene>
<dbReference type="EMBL" id="JAGFBS010000001">
    <property type="protein sequence ID" value="KAG6381467.1"/>
    <property type="molecule type" value="Genomic_DNA"/>
</dbReference>
<organism evidence="1 2">
    <name type="scientific">Boletus reticuloceps</name>
    <dbReference type="NCBI Taxonomy" id="495285"/>
    <lineage>
        <taxon>Eukaryota</taxon>
        <taxon>Fungi</taxon>
        <taxon>Dikarya</taxon>
        <taxon>Basidiomycota</taxon>
        <taxon>Agaricomycotina</taxon>
        <taxon>Agaricomycetes</taxon>
        <taxon>Agaricomycetidae</taxon>
        <taxon>Boletales</taxon>
        <taxon>Boletineae</taxon>
        <taxon>Boletaceae</taxon>
        <taxon>Boletoideae</taxon>
        <taxon>Boletus</taxon>
    </lineage>
</organism>
<accession>A0A8I2Z2F4</accession>
<comment type="caution">
    <text evidence="1">The sequence shown here is derived from an EMBL/GenBank/DDBJ whole genome shotgun (WGS) entry which is preliminary data.</text>
</comment>
<dbReference type="AlphaFoldDB" id="A0A8I2Z2F4"/>
<evidence type="ECO:0000313" key="1">
    <source>
        <dbReference type="EMBL" id="KAG6381467.1"/>
    </source>
</evidence>
<protein>
    <submittedName>
        <fullName evidence="1">Uncharacterized protein</fullName>
    </submittedName>
</protein>
<reference evidence="1" key="1">
    <citation type="submission" date="2021-03" db="EMBL/GenBank/DDBJ databases">
        <title>Evolutionary innovations through gain and loss of genes in the ectomycorrhizal Boletales.</title>
        <authorList>
            <person name="Wu G."/>
            <person name="Miyauchi S."/>
            <person name="Morin E."/>
            <person name="Yang Z.-L."/>
            <person name="Xu J."/>
            <person name="Martin F.M."/>
        </authorList>
    </citation>
    <scope>NUCLEOTIDE SEQUENCE</scope>
    <source>
        <strain evidence="1">BR01</strain>
    </source>
</reference>
<sequence>MEVTKFWPAGHITPNGRIQMEQCRNPQHDCSRAWMDASKDDSPDTRMPNFCGYCPQVQPQQLWKLVILPEEDVRGTGTAATWEHSQRNALCTWEELNARTSSPEQRWVSQDYVNCLWQCLENGGFS</sequence>